<protein>
    <submittedName>
        <fullName evidence="1">Uncharacterized protein</fullName>
    </submittedName>
</protein>
<dbReference type="AlphaFoldDB" id="A0A426X3E0"/>
<proteinExistence type="predicted"/>
<sequence length="68" mass="7956">MGARLEFARGRLRFGRCCWELIENSPEVHRKNAGSSLGVHRRKSGVRGFIKRIPRVCRRDDWTMKIVC</sequence>
<name>A0A426X3E0_ENSVE</name>
<accession>A0A426X3E0</accession>
<reference evidence="1 2" key="1">
    <citation type="journal article" date="2014" name="Agronomy (Basel)">
        <title>A Draft Genome Sequence for Ensete ventricosum, the Drought-Tolerant Tree Against Hunger.</title>
        <authorList>
            <person name="Harrison J."/>
            <person name="Moore K.A."/>
            <person name="Paszkiewicz K."/>
            <person name="Jones T."/>
            <person name="Grant M."/>
            <person name="Ambacheew D."/>
            <person name="Muzemil S."/>
            <person name="Studholme D.J."/>
        </authorList>
    </citation>
    <scope>NUCLEOTIDE SEQUENCE [LARGE SCALE GENOMIC DNA]</scope>
</reference>
<comment type="caution">
    <text evidence="1">The sequence shown here is derived from an EMBL/GenBank/DDBJ whole genome shotgun (WGS) entry which is preliminary data.</text>
</comment>
<dbReference type="EMBL" id="AMZH03027821">
    <property type="protein sequence ID" value="RRT33976.1"/>
    <property type="molecule type" value="Genomic_DNA"/>
</dbReference>
<dbReference type="Proteomes" id="UP000287651">
    <property type="component" value="Unassembled WGS sequence"/>
</dbReference>
<evidence type="ECO:0000313" key="2">
    <source>
        <dbReference type="Proteomes" id="UP000287651"/>
    </source>
</evidence>
<organism evidence="1 2">
    <name type="scientific">Ensete ventricosum</name>
    <name type="common">Abyssinian banana</name>
    <name type="synonym">Musa ensete</name>
    <dbReference type="NCBI Taxonomy" id="4639"/>
    <lineage>
        <taxon>Eukaryota</taxon>
        <taxon>Viridiplantae</taxon>
        <taxon>Streptophyta</taxon>
        <taxon>Embryophyta</taxon>
        <taxon>Tracheophyta</taxon>
        <taxon>Spermatophyta</taxon>
        <taxon>Magnoliopsida</taxon>
        <taxon>Liliopsida</taxon>
        <taxon>Zingiberales</taxon>
        <taxon>Musaceae</taxon>
        <taxon>Ensete</taxon>
    </lineage>
</organism>
<gene>
    <name evidence="1" type="ORF">B296_00037679</name>
</gene>
<evidence type="ECO:0000313" key="1">
    <source>
        <dbReference type="EMBL" id="RRT33976.1"/>
    </source>
</evidence>